<dbReference type="Gene3D" id="1.10.274.100">
    <property type="entry name" value="RNA polymerase Rpb1, domain 3"/>
    <property type="match status" value="1"/>
</dbReference>
<keyword evidence="6 14" id="KW-0548">Nucleotidyltransferase</keyword>
<dbReference type="EC" id="2.7.7.6" evidence="14"/>
<dbReference type="Gene3D" id="6.10.250.2940">
    <property type="match status" value="1"/>
</dbReference>
<keyword evidence="5 14" id="KW-0808">Transferase</keyword>
<dbReference type="CDD" id="cd02583">
    <property type="entry name" value="RNAP_III_RPC1_N"/>
    <property type="match status" value="1"/>
</dbReference>
<dbReference type="Gene3D" id="1.10.132.30">
    <property type="match status" value="1"/>
</dbReference>
<keyword evidence="11" id="KW-0539">Nucleus</keyword>
<keyword evidence="9" id="KW-0460">Magnesium</keyword>
<evidence type="ECO:0000313" key="17">
    <source>
        <dbReference type="Proteomes" id="UP001151582"/>
    </source>
</evidence>
<evidence type="ECO:0000256" key="6">
    <source>
        <dbReference type="ARBA" id="ARBA00022695"/>
    </source>
</evidence>
<dbReference type="FunFam" id="1.10.150.390:FF:000004">
    <property type="entry name" value="DNA-directed RNA polymerase subunit"/>
    <property type="match status" value="1"/>
</dbReference>
<dbReference type="InterPro" id="IPR000722">
    <property type="entry name" value="RNA_pol_asu"/>
</dbReference>
<dbReference type="PANTHER" id="PTHR48446">
    <property type="entry name" value="DNA-DIRECTED RNA POLYMERASE SUBUNIT BETA' N-TERMINAL SECTION"/>
    <property type="match status" value="1"/>
</dbReference>
<comment type="function">
    <text evidence="13">DNA-dependent RNA polymerase catalyzes the transcription of DNA into RNA using the four ribonucleoside triphosphates as substrates. Largest and catalytic core component of RNA polymerase III which synthesizes small RNAs, such as 5S rRNA and tRNAs. Forms the polymerase active center together with the second largest subunit. A single-stranded DNA template strand of the promoter is positioned within the central active site cleft of Pol III. A bridging helix emanates from RPC1 and crosses the cleft near the catalytic site and is thought to promote translocation of Pol III by acting as a ratchet that moves the RNA-DNA hybrid through the active site by switching from straight to bent conformations at each step of nucleotide addition.</text>
</comment>
<dbReference type="InterPro" id="IPR015700">
    <property type="entry name" value="RPC1"/>
</dbReference>
<dbReference type="Proteomes" id="UP001151582">
    <property type="component" value="Unassembled WGS sequence"/>
</dbReference>
<dbReference type="Pfam" id="PF04997">
    <property type="entry name" value="RNA_pol_Rpb1_1"/>
    <property type="match status" value="1"/>
</dbReference>
<evidence type="ECO:0000256" key="3">
    <source>
        <dbReference type="ARBA" id="ARBA00011206"/>
    </source>
</evidence>
<dbReference type="NCBIfam" id="NF006336">
    <property type="entry name" value="PRK08566.1"/>
    <property type="match status" value="1"/>
</dbReference>
<keyword evidence="4 14" id="KW-0240">DNA-directed RNA polymerase</keyword>
<dbReference type="Pfam" id="PF04983">
    <property type="entry name" value="RNA_pol_Rpb1_3"/>
    <property type="match status" value="1"/>
</dbReference>
<dbReference type="Gene3D" id="2.40.40.20">
    <property type="match status" value="1"/>
</dbReference>
<reference evidence="16" key="1">
    <citation type="submission" date="2022-07" db="EMBL/GenBank/DDBJ databases">
        <title>Phylogenomic reconstructions and comparative analyses of Kickxellomycotina fungi.</title>
        <authorList>
            <person name="Reynolds N.K."/>
            <person name="Stajich J.E."/>
            <person name="Barry K."/>
            <person name="Grigoriev I.V."/>
            <person name="Crous P."/>
            <person name="Smith M.E."/>
        </authorList>
    </citation>
    <scope>NUCLEOTIDE SEQUENCE</scope>
    <source>
        <strain evidence="16">RSA 567</strain>
    </source>
</reference>
<dbReference type="InterPro" id="IPR007083">
    <property type="entry name" value="RNA_pol_Rpb1_4"/>
</dbReference>
<dbReference type="InterPro" id="IPR006592">
    <property type="entry name" value="RNA_pol_N"/>
</dbReference>
<evidence type="ECO:0000256" key="12">
    <source>
        <dbReference type="ARBA" id="ARBA00048552"/>
    </source>
</evidence>
<organism evidence="16 17">
    <name type="scientific">Dimargaris verticillata</name>
    <dbReference type="NCBI Taxonomy" id="2761393"/>
    <lineage>
        <taxon>Eukaryota</taxon>
        <taxon>Fungi</taxon>
        <taxon>Fungi incertae sedis</taxon>
        <taxon>Zoopagomycota</taxon>
        <taxon>Kickxellomycotina</taxon>
        <taxon>Dimargaritomycetes</taxon>
        <taxon>Dimargaritales</taxon>
        <taxon>Dimargaritaceae</taxon>
        <taxon>Dimargaris</taxon>
    </lineage>
</organism>
<evidence type="ECO:0000256" key="10">
    <source>
        <dbReference type="ARBA" id="ARBA00023163"/>
    </source>
</evidence>
<protein>
    <recommendedName>
        <fullName evidence="14">DNA-directed RNA polymerase subunit</fullName>
        <ecNumber evidence="14">2.7.7.6</ecNumber>
    </recommendedName>
</protein>
<dbReference type="PANTHER" id="PTHR48446:SF1">
    <property type="entry name" value="DNA-DIRECTED RNA POLYMERASE SUBUNIT BETA' N-TERMINAL SECTION"/>
    <property type="match status" value="1"/>
</dbReference>
<dbReference type="GO" id="GO:0046872">
    <property type="term" value="F:metal ion binding"/>
    <property type="evidence" value="ECO:0007669"/>
    <property type="project" value="UniProtKB-KW"/>
</dbReference>
<evidence type="ECO:0000256" key="13">
    <source>
        <dbReference type="ARBA" id="ARBA00058108"/>
    </source>
</evidence>
<dbReference type="InterPro" id="IPR038120">
    <property type="entry name" value="Rpb1_funnel_sf"/>
</dbReference>
<dbReference type="GO" id="GO:0005634">
    <property type="term" value="C:nucleus"/>
    <property type="evidence" value="ECO:0007669"/>
    <property type="project" value="UniProtKB-SubCell"/>
</dbReference>
<dbReference type="CDD" id="cd02736">
    <property type="entry name" value="RNAP_III_Rpc1_C"/>
    <property type="match status" value="1"/>
</dbReference>
<comment type="subunit">
    <text evidence="3">Component of the RNA polymerase III (Pol III) complex consisting of 17 subunits.</text>
</comment>
<dbReference type="InterPro" id="IPR042102">
    <property type="entry name" value="RNA_pol_Rpb1_3_sf"/>
</dbReference>
<dbReference type="Gene3D" id="1.10.150.390">
    <property type="match status" value="1"/>
</dbReference>
<name>A0A9W8EA28_9FUNG</name>
<dbReference type="Pfam" id="PF04998">
    <property type="entry name" value="RNA_pol_Rpb1_5"/>
    <property type="match status" value="1"/>
</dbReference>
<dbReference type="Gene3D" id="3.30.1490.180">
    <property type="entry name" value="RNA polymerase ii"/>
    <property type="match status" value="1"/>
</dbReference>
<dbReference type="FunFam" id="2.40.40.20:FF:000019">
    <property type="entry name" value="DNA-directed RNA polymerase II subunit RPB1"/>
    <property type="match status" value="1"/>
</dbReference>
<evidence type="ECO:0000313" key="16">
    <source>
        <dbReference type="EMBL" id="KAJ1980759.1"/>
    </source>
</evidence>
<dbReference type="FunFam" id="1.10.274.100:FF:000008">
    <property type="entry name" value="DNA-directed RNA polymerase subunit"/>
    <property type="match status" value="1"/>
</dbReference>
<comment type="subcellular location">
    <subcellularLocation>
        <location evidence="1">Nucleus</location>
    </subcellularLocation>
</comment>
<keyword evidence="17" id="KW-1185">Reference proteome</keyword>
<dbReference type="InterPro" id="IPR035698">
    <property type="entry name" value="RNAP_III_Rpc1_C"/>
</dbReference>
<dbReference type="EMBL" id="JANBQB010000154">
    <property type="protein sequence ID" value="KAJ1980759.1"/>
    <property type="molecule type" value="Genomic_DNA"/>
</dbReference>
<dbReference type="SMART" id="SM00663">
    <property type="entry name" value="RPOLA_N"/>
    <property type="match status" value="1"/>
</dbReference>
<accession>A0A9W8EA28</accession>
<dbReference type="FunFam" id="3.30.1490.180:FF:000002">
    <property type="entry name" value="DNA-directed RNA polymerase subunit"/>
    <property type="match status" value="1"/>
</dbReference>
<comment type="caution">
    <text evidence="16">The sequence shown here is derived from an EMBL/GenBank/DDBJ whole genome shotgun (WGS) entry which is preliminary data.</text>
</comment>
<evidence type="ECO:0000256" key="1">
    <source>
        <dbReference type="ARBA" id="ARBA00004123"/>
    </source>
</evidence>
<comment type="similarity">
    <text evidence="2 14">Belongs to the RNA polymerase beta' chain family.</text>
</comment>
<evidence type="ECO:0000256" key="9">
    <source>
        <dbReference type="ARBA" id="ARBA00022842"/>
    </source>
</evidence>
<gene>
    <name evidence="16" type="primary">RPO31</name>
    <name evidence="16" type="ORF">H4R34_002341</name>
</gene>
<dbReference type="InterPro" id="IPR007081">
    <property type="entry name" value="RNA_pol_Rpb1_5"/>
</dbReference>
<dbReference type="Pfam" id="PF00623">
    <property type="entry name" value="RNA_pol_Rpb1_2"/>
    <property type="match status" value="1"/>
</dbReference>
<comment type="catalytic activity">
    <reaction evidence="12 14">
        <text>RNA(n) + a ribonucleoside 5'-triphosphate = RNA(n+1) + diphosphate</text>
        <dbReference type="Rhea" id="RHEA:21248"/>
        <dbReference type="Rhea" id="RHEA-COMP:14527"/>
        <dbReference type="Rhea" id="RHEA-COMP:17342"/>
        <dbReference type="ChEBI" id="CHEBI:33019"/>
        <dbReference type="ChEBI" id="CHEBI:61557"/>
        <dbReference type="ChEBI" id="CHEBI:140395"/>
        <dbReference type="EC" id="2.7.7.6"/>
    </reaction>
</comment>
<dbReference type="InterPro" id="IPR007080">
    <property type="entry name" value="RNA_pol_Rpb1_1"/>
</dbReference>
<dbReference type="Gene3D" id="4.10.860.120">
    <property type="entry name" value="RNA polymerase II, clamp domain"/>
    <property type="match status" value="1"/>
</dbReference>
<feature type="domain" description="RNA polymerase N-terminal" evidence="15">
    <location>
        <begin position="243"/>
        <end position="545"/>
    </location>
</feature>
<dbReference type="Gene3D" id="6.20.50.80">
    <property type="match status" value="1"/>
</dbReference>
<dbReference type="InterPro" id="IPR044893">
    <property type="entry name" value="RNA_pol_Rpb1_clamp_domain"/>
</dbReference>
<evidence type="ECO:0000259" key="15">
    <source>
        <dbReference type="SMART" id="SM00663"/>
    </source>
</evidence>
<dbReference type="GO" id="GO:0006351">
    <property type="term" value="P:DNA-templated transcription"/>
    <property type="evidence" value="ECO:0007669"/>
    <property type="project" value="InterPro"/>
</dbReference>
<proteinExistence type="inferred from homology"/>
<dbReference type="OrthoDB" id="270392at2759"/>
<evidence type="ECO:0000256" key="8">
    <source>
        <dbReference type="ARBA" id="ARBA00022833"/>
    </source>
</evidence>
<dbReference type="GO" id="GO:0003677">
    <property type="term" value="F:DNA binding"/>
    <property type="evidence" value="ECO:0007669"/>
    <property type="project" value="InterPro"/>
</dbReference>
<evidence type="ECO:0000256" key="7">
    <source>
        <dbReference type="ARBA" id="ARBA00022723"/>
    </source>
</evidence>
<keyword evidence="7" id="KW-0479">Metal-binding</keyword>
<evidence type="ECO:0000256" key="11">
    <source>
        <dbReference type="ARBA" id="ARBA00023242"/>
    </source>
</evidence>
<dbReference type="GO" id="GO:0000428">
    <property type="term" value="C:DNA-directed RNA polymerase complex"/>
    <property type="evidence" value="ECO:0007669"/>
    <property type="project" value="UniProtKB-KW"/>
</dbReference>
<dbReference type="SUPFAM" id="SSF64484">
    <property type="entry name" value="beta and beta-prime subunits of DNA dependent RNA-polymerase"/>
    <property type="match status" value="1"/>
</dbReference>
<evidence type="ECO:0000256" key="2">
    <source>
        <dbReference type="ARBA" id="ARBA00006460"/>
    </source>
</evidence>
<dbReference type="InterPro" id="IPR035697">
    <property type="entry name" value="RNAP_III_RPC1_N"/>
</dbReference>
<evidence type="ECO:0000256" key="4">
    <source>
        <dbReference type="ARBA" id="ARBA00022478"/>
    </source>
</evidence>
<dbReference type="FunFam" id="4.10.860.120:FF:000004">
    <property type="entry name" value="DNA-directed RNA polymerase subunit"/>
    <property type="match status" value="1"/>
</dbReference>
<dbReference type="GO" id="GO:0003899">
    <property type="term" value="F:DNA-directed RNA polymerase activity"/>
    <property type="evidence" value="ECO:0007669"/>
    <property type="project" value="UniProtKB-EC"/>
</dbReference>
<dbReference type="InterPro" id="IPR007066">
    <property type="entry name" value="RNA_pol_Rpb1_3"/>
</dbReference>
<keyword evidence="10 14" id="KW-0804">Transcription</keyword>
<dbReference type="Pfam" id="PF05000">
    <property type="entry name" value="RNA_pol_Rpb1_4"/>
    <property type="match status" value="1"/>
</dbReference>
<evidence type="ECO:0000256" key="14">
    <source>
        <dbReference type="RuleBase" id="RU004279"/>
    </source>
</evidence>
<evidence type="ECO:0000256" key="5">
    <source>
        <dbReference type="ARBA" id="ARBA00022679"/>
    </source>
</evidence>
<keyword evidence="8" id="KW-0862">Zinc</keyword>
<sequence length="1397" mass="155548">MKELVTDTVPKKIKHIHFSVLSPDEIRLASELEVTQRDLYDVPTRKPIKHGVLDRRLGTSDKQATCETCGLKMADCIGHFGHLDLCLPIFHIGYFKTVITILQNICKTCSRVLLEEPDRRKYLQRYRSPTLDNIQRRLISKAVNTQCRKAVHCLYCGAINGVVKKASGLKIVHEKYRAKKVAGDLVQFRKSFDNAVAGAPELKTHINKAQEDLNPLRVLQLFEKVSAEDCELLGLDPLSGRPETFIWQSIPVPPVCIRPSVAQEAASNEDDLTAKLAEITFTNGLIKNALQRGEPLGMLVEQWENMQIAAAMYINSTVPGVPFQANMKPIRGLCQRLKGKQGRFRGNLSGKRVDFSGRTVISPDPNLRIDEVGIPVLMAKVLTFPERVFEHNVERMKRLVRNGPDVHPGANFVVKKSNGVKRFLMYVDRQKFAETLEIGDVVERHINDGDVVLFNRQPSLHRMSIMAHLVRVKPWRTLRFNECVCSPYNADFDGDEMNIHVPQTEEARMEAIELMGVKNNLVTPRNGEMLITATQDFITASYLISHKDTFYDRSQFTQLCCYFCDAQEQIDIPMPAIHKPMQLWTGKQLFSVMLRPNRHSPVLVNLRATNKSFSGIDKGPPELCPNDGYVVIHNSLVLSGLMDKAVVGGSKSSSVLFFILKNYGGIAAAEAMNRLAKLCARWLGNRGFSIGINDVQAPLNLQRLKDEQIDTAYSECDDLITADKQGRITTLPGQSKAQTLETKISGVLNKVREAAGGTCSRELSRHNAPMIMANCGSKGSKINVCQMVACVGQQIISNNRIKDGFMDRTLPHFQKHSVAPAARGFVRNSFYTGLTPTEFLFHAMSGREGLVDTAVKTAETGYMQRRLMKTFEDLTAHYDLSVRAASGQVLQFYYGGDGLDPTTLEGDGTPIVFERDLLHIQGIKQPQLGDKPLLPFQIAAITKKTLAQARFKTHCHPAFLEQLGRFIQERLVEQLGTIRTECELEPLVDPPKTTRMLNKLLKDEDPVSVRAAHNRLCVTEELLTAYLDSCYRKYYRAKVEPGTAVGALGAMSLGEPTTQMTLRTFHFSGVASMNVTMGVPRLKELMNASKNISTPIITCQLVDKKSETAARIIKGRLERTMLGDITEYIEEVYRAGECYLSLKISIQTIQRLQLETNLVRVAQAITAHSKLKLPEANVQAHKPDRIRVYPNPKDPSGMYFAMQALKRALPAVNVVGIPTIKHAVVCQDKGGYIVQAEGTGLNEVMGIDGVVGVASDSNHVMELANVLGIEAAAHMVILQIQSIFKTYSITIDERHLWLLADIMTFKGEVLGVNRFGLAKMKDSVLMLASFEKTTDHLFDAAAFGKKDAIVGVSECIIMGIPMPIGTGLFKLIQETAKPRPTPKAVLFDQMDGHIKLH</sequence>